<organism evidence="7 8">
    <name type="scientific">Halopolyspora algeriensis</name>
    <dbReference type="NCBI Taxonomy" id="1500506"/>
    <lineage>
        <taxon>Bacteria</taxon>
        <taxon>Bacillati</taxon>
        <taxon>Actinomycetota</taxon>
        <taxon>Actinomycetes</taxon>
        <taxon>Actinomycetes incertae sedis</taxon>
        <taxon>Halopolyspora</taxon>
    </lineage>
</organism>
<dbReference type="Gene3D" id="3.40.50.720">
    <property type="entry name" value="NAD(P)-binding Rossmann-like Domain"/>
    <property type="match status" value="1"/>
</dbReference>
<dbReference type="GO" id="GO:0051287">
    <property type="term" value="F:NAD binding"/>
    <property type="evidence" value="ECO:0007669"/>
    <property type="project" value="InterPro"/>
</dbReference>
<dbReference type="Pfam" id="PF03446">
    <property type="entry name" value="NAD_binding_2"/>
    <property type="match status" value="1"/>
</dbReference>
<dbReference type="RefSeq" id="WP_257233571.1">
    <property type="nucleotide sequence ID" value="NZ_QPJC01000002.1"/>
</dbReference>
<name>A0A368VWT1_9ACTN</name>
<dbReference type="GO" id="GO:0050661">
    <property type="term" value="F:NADP binding"/>
    <property type="evidence" value="ECO:0007669"/>
    <property type="project" value="InterPro"/>
</dbReference>
<evidence type="ECO:0000256" key="3">
    <source>
        <dbReference type="ARBA" id="ARBA00023027"/>
    </source>
</evidence>
<proteinExistence type="inferred from homology"/>
<reference evidence="7 8" key="1">
    <citation type="submission" date="2018-07" db="EMBL/GenBank/DDBJ databases">
        <title>Genomic Encyclopedia of Type Strains, Phase III (KMG-III): the genomes of soil and plant-associated and newly described type strains.</title>
        <authorList>
            <person name="Whitman W."/>
        </authorList>
    </citation>
    <scope>NUCLEOTIDE SEQUENCE [LARGE SCALE GENOMIC DNA]</scope>
    <source>
        <strain evidence="7 8">CECT 8575</strain>
    </source>
</reference>
<sequence>MTRVTVLGTGLMGAGMARNLAGAGLDVTVWNRSVDKARPLADAGATVAEDPARAVSEADVVVTMLFDADAVARVMEQALPAVGSEAVWAQTSTVGLDGTTRLAELAEQHGVGFVDAPVLGTKQPAEQGTLIVLAGGSSRLREAVTPVFDAIGSRTVWVGERPGDGHRLKLAANSWVLSVVGATAQAIGLAGGLGVDPQQFLDAISGGPLDCAYAQNKGAAMIDGEFPAAFTLGGAVKDTALIAEAMRTGSTDDRLMEALHQQFRTAAEAGHDAEDMAAVIHALRC</sequence>
<evidence type="ECO:0000256" key="1">
    <source>
        <dbReference type="ARBA" id="ARBA00009080"/>
    </source>
</evidence>
<dbReference type="PIRSF" id="PIRSF000103">
    <property type="entry name" value="HIBADH"/>
    <property type="match status" value="1"/>
</dbReference>
<dbReference type="AlphaFoldDB" id="A0A368VWT1"/>
<feature type="domain" description="3-hydroxyisobutyrate dehydrogenase-like NAD-binding" evidence="6">
    <location>
        <begin position="163"/>
        <end position="282"/>
    </location>
</feature>
<dbReference type="InterPro" id="IPR013328">
    <property type="entry name" value="6PGD_dom2"/>
</dbReference>
<feature type="active site" evidence="4">
    <location>
        <position position="169"/>
    </location>
</feature>
<gene>
    <name evidence="7" type="ORF">DFQ14_10268</name>
</gene>
<dbReference type="PANTHER" id="PTHR43580:SF2">
    <property type="entry name" value="CYTOKINE-LIKE NUCLEAR FACTOR N-PAC"/>
    <property type="match status" value="1"/>
</dbReference>
<feature type="domain" description="6-phosphogluconate dehydrogenase NADP-binding" evidence="5">
    <location>
        <begin position="4"/>
        <end position="159"/>
    </location>
</feature>
<dbReference type="InterPro" id="IPR015815">
    <property type="entry name" value="HIBADH-related"/>
</dbReference>
<dbReference type="InterPro" id="IPR006115">
    <property type="entry name" value="6PGDH_NADP-bd"/>
</dbReference>
<keyword evidence="3" id="KW-0520">NAD</keyword>
<comment type="similarity">
    <text evidence="1">Belongs to the HIBADH-related family.</text>
</comment>
<keyword evidence="8" id="KW-1185">Reference proteome</keyword>
<dbReference type="SUPFAM" id="SSF51735">
    <property type="entry name" value="NAD(P)-binding Rossmann-fold domains"/>
    <property type="match status" value="1"/>
</dbReference>
<dbReference type="EMBL" id="QPJC01000002">
    <property type="protein sequence ID" value="RCW45767.1"/>
    <property type="molecule type" value="Genomic_DNA"/>
</dbReference>
<evidence type="ECO:0000259" key="6">
    <source>
        <dbReference type="Pfam" id="PF14833"/>
    </source>
</evidence>
<evidence type="ECO:0000256" key="4">
    <source>
        <dbReference type="PIRSR" id="PIRSR000103-1"/>
    </source>
</evidence>
<accession>A0A368VWT1</accession>
<comment type="caution">
    <text evidence="7">The sequence shown here is derived from an EMBL/GenBank/DDBJ whole genome shotgun (WGS) entry which is preliminary data.</text>
</comment>
<dbReference type="InterPro" id="IPR008927">
    <property type="entry name" value="6-PGluconate_DH-like_C_sf"/>
</dbReference>
<evidence type="ECO:0000313" key="8">
    <source>
        <dbReference type="Proteomes" id="UP000253495"/>
    </source>
</evidence>
<protein>
    <submittedName>
        <fullName evidence="7">3-hydroxyisobutyrate dehydrogenase</fullName>
    </submittedName>
</protein>
<dbReference type="GO" id="GO:0016491">
    <property type="term" value="F:oxidoreductase activity"/>
    <property type="evidence" value="ECO:0007669"/>
    <property type="project" value="UniProtKB-KW"/>
</dbReference>
<dbReference type="PANTHER" id="PTHR43580">
    <property type="entry name" value="OXIDOREDUCTASE GLYR1-RELATED"/>
    <property type="match status" value="1"/>
</dbReference>
<evidence type="ECO:0000313" key="7">
    <source>
        <dbReference type="EMBL" id="RCW45767.1"/>
    </source>
</evidence>
<dbReference type="Pfam" id="PF14833">
    <property type="entry name" value="NAD_binding_11"/>
    <property type="match status" value="1"/>
</dbReference>
<evidence type="ECO:0000256" key="2">
    <source>
        <dbReference type="ARBA" id="ARBA00023002"/>
    </source>
</evidence>
<evidence type="ECO:0000259" key="5">
    <source>
        <dbReference type="Pfam" id="PF03446"/>
    </source>
</evidence>
<dbReference type="Proteomes" id="UP000253495">
    <property type="component" value="Unassembled WGS sequence"/>
</dbReference>
<dbReference type="InterPro" id="IPR051265">
    <property type="entry name" value="HIBADH-related_NP60_sf"/>
</dbReference>
<dbReference type="InterPro" id="IPR036291">
    <property type="entry name" value="NAD(P)-bd_dom_sf"/>
</dbReference>
<dbReference type="InterPro" id="IPR029154">
    <property type="entry name" value="HIBADH-like_NADP-bd"/>
</dbReference>
<dbReference type="SUPFAM" id="SSF48179">
    <property type="entry name" value="6-phosphogluconate dehydrogenase C-terminal domain-like"/>
    <property type="match status" value="1"/>
</dbReference>
<dbReference type="Gene3D" id="1.10.1040.10">
    <property type="entry name" value="N-(1-d-carboxylethyl)-l-norvaline Dehydrogenase, domain 2"/>
    <property type="match status" value="1"/>
</dbReference>
<keyword evidence="2" id="KW-0560">Oxidoreductase</keyword>